<dbReference type="Gene3D" id="1.10.1220.10">
    <property type="entry name" value="Met repressor-like"/>
    <property type="match status" value="1"/>
</dbReference>
<protein>
    <submittedName>
        <fullName evidence="1">Uncharacterized protein</fullName>
    </submittedName>
</protein>
<evidence type="ECO:0000313" key="2">
    <source>
        <dbReference type="Proteomes" id="UP000177707"/>
    </source>
</evidence>
<proteinExistence type="predicted"/>
<evidence type="ECO:0000313" key="1">
    <source>
        <dbReference type="EMBL" id="OHB02577.1"/>
    </source>
</evidence>
<name>A0A1G2TZ79_9BACT</name>
<gene>
    <name evidence="1" type="ORF">A3A96_04065</name>
</gene>
<dbReference type="GO" id="GO:0006355">
    <property type="term" value="P:regulation of DNA-templated transcription"/>
    <property type="evidence" value="ECO:0007669"/>
    <property type="project" value="InterPro"/>
</dbReference>
<sequence>MKTVLNVKIDPKLKKESQKTAKEAGIPLSLVVNSALRRFVANRSVLISVPLKPSKWLQKVLKETEKDLKEGKNIEGPFCSVEEFMKGLKS</sequence>
<dbReference type="STRING" id="1802758.A3A96_04065"/>
<dbReference type="InterPro" id="IPR013321">
    <property type="entry name" value="Arc_rbn_hlx_hlx"/>
</dbReference>
<dbReference type="EMBL" id="MHWB01000003">
    <property type="protein sequence ID" value="OHB02577.1"/>
    <property type="molecule type" value="Genomic_DNA"/>
</dbReference>
<organism evidence="1 2">
    <name type="scientific">Candidatus Zambryskibacteria bacterium RIFCSPLOWO2_01_FULL_39_39</name>
    <dbReference type="NCBI Taxonomy" id="1802758"/>
    <lineage>
        <taxon>Bacteria</taxon>
        <taxon>Candidatus Zambryskiibacteriota</taxon>
    </lineage>
</organism>
<accession>A0A1G2TZ79</accession>
<reference evidence="1 2" key="1">
    <citation type="journal article" date="2016" name="Nat. Commun.">
        <title>Thousands of microbial genomes shed light on interconnected biogeochemical processes in an aquifer system.</title>
        <authorList>
            <person name="Anantharaman K."/>
            <person name="Brown C.T."/>
            <person name="Hug L.A."/>
            <person name="Sharon I."/>
            <person name="Castelle C.J."/>
            <person name="Probst A.J."/>
            <person name="Thomas B.C."/>
            <person name="Singh A."/>
            <person name="Wilkins M.J."/>
            <person name="Karaoz U."/>
            <person name="Brodie E.L."/>
            <person name="Williams K.H."/>
            <person name="Hubbard S.S."/>
            <person name="Banfield J.F."/>
        </authorList>
    </citation>
    <scope>NUCLEOTIDE SEQUENCE [LARGE SCALE GENOMIC DNA]</scope>
</reference>
<dbReference type="Proteomes" id="UP000177707">
    <property type="component" value="Unassembled WGS sequence"/>
</dbReference>
<dbReference type="AlphaFoldDB" id="A0A1G2TZ79"/>
<comment type="caution">
    <text evidence="1">The sequence shown here is derived from an EMBL/GenBank/DDBJ whole genome shotgun (WGS) entry which is preliminary data.</text>
</comment>